<keyword evidence="3" id="KW-0274">FAD</keyword>
<accession>A0ABR2UNA3</accession>
<keyword evidence="4" id="KW-0560">Oxidoreductase</keyword>
<dbReference type="InterPro" id="IPR016166">
    <property type="entry name" value="FAD-bd_PCMH"/>
</dbReference>
<dbReference type="InterPro" id="IPR006094">
    <property type="entry name" value="Oxid_FAD_bind_N"/>
</dbReference>
<protein>
    <recommendedName>
        <fullName evidence="6">FAD-binding PCMH-type domain-containing protein</fullName>
    </recommendedName>
</protein>
<dbReference type="SUPFAM" id="SSF56176">
    <property type="entry name" value="FAD-binding/transporter-associated domain-like"/>
    <property type="match status" value="1"/>
</dbReference>
<dbReference type="PROSITE" id="PS51387">
    <property type="entry name" value="FAD_PCMH"/>
    <property type="match status" value="1"/>
</dbReference>
<keyword evidence="5" id="KW-0732">Signal</keyword>
<dbReference type="EMBL" id="JARVKF010000410">
    <property type="protein sequence ID" value="KAK9415978.1"/>
    <property type="molecule type" value="Genomic_DNA"/>
</dbReference>
<evidence type="ECO:0000256" key="5">
    <source>
        <dbReference type="SAM" id="SignalP"/>
    </source>
</evidence>
<evidence type="ECO:0000313" key="7">
    <source>
        <dbReference type="EMBL" id="KAK9415978.1"/>
    </source>
</evidence>
<feature type="chain" id="PRO_5045992821" description="FAD-binding PCMH-type domain-containing protein" evidence="5">
    <location>
        <begin position="19"/>
        <end position="499"/>
    </location>
</feature>
<gene>
    <name evidence="7" type="ORF">SUNI508_09938</name>
</gene>
<comment type="caution">
    <text evidence="7">The sequence shown here is derived from an EMBL/GenBank/DDBJ whole genome shotgun (WGS) entry which is preliminary data.</text>
</comment>
<name>A0ABR2UNA3_9PEZI</name>
<comment type="similarity">
    <text evidence="1">Belongs to the oxygen-dependent FAD-linked oxidoreductase family.</text>
</comment>
<evidence type="ECO:0000259" key="6">
    <source>
        <dbReference type="PROSITE" id="PS51387"/>
    </source>
</evidence>
<feature type="signal peptide" evidence="5">
    <location>
        <begin position="1"/>
        <end position="18"/>
    </location>
</feature>
<dbReference type="Gene3D" id="3.30.465.10">
    <property type="match status" value="1"/>
</dbReference>
<evidence type="ECO:0000256" key="4">
    <source>
        <dbReference type="ARBA" id="ARBA00023002"/>
    </source>
</evidence>
<sequence length="499" mass="54056">MKIAISSAALALVSYRLGVTCTEHDPQDACCSALAREAILDGKVFFPENSTYDARLAAYYSANAALSPWCMVLPTSTDDVSKIAEVFTTYQCPFGMRSGAHSAFNGSNGVEHGITVDFGYLNATTYDEETQIASIQPGSNWGDAFTTLEAYNVTVAGGRASVVGVGGFATGGGYSFQSNAHGFACDNVANFEIVLANGTVVNANSEENPNLWKAQKGGSGNFGFVTRIDMYTIEGTQMWGGFTSYNLTKRDDVFNAYLNFTENSHDETSQNIVALYYDSTGFSLRSILTNSKGVEAAPAFAEYMAIENISSTLRLEAVAELVPEFTGPTPLGEYANWMVGMSTNSFEVLDFIDQGLNEYANKMQEAAPDSDFNVLIEFQPVTTMMVNHSVTNGGNMLGLEDVIGDGPTLMWLIALTVDTPENQEVILPLALEYRDAINEYATSIGANKNWTYLNYAWVDQDPISDYGAENIALIQEVASQYDPTGAFQQLRLSGFKIPA</sequence>
<reference evidence="7 8" key="1">
    <citation type="journal article" date="2024" name="J. Plant Pathol.">
        <title>Sequence and assembly of the genome of Seiridium unicorne, isolate CBS 538.82, causal agent of cypress canker disease.</title>
        <authorList>
            <person name="Scali E."/>
            <person name="Rocca G.D."/>
            <person name="Danti R."/>
            <person name="Garbelotto M."/>
            <person name="Barberini S."/>
            <person name="Baroncelli R."/>
            <person name="Emiliani G."/>
        </authorList>
    </citation>
    <scope>NUCLEOTIDE SEQUENCE [LARGE SCALE GENOMIC DNA]</scope>
    <source>
        <strain evidence="7 8">BM-138-508</strain>
    </source>
</reference>
<dbReference type="InterPro" id="IPR050416">
    <property type="entry name" value="FAD-linked_Oxidoreductase"/>
</dbReference>
<keyword evidence="8" id="KW-1185">Reference proteome</keyword>
<dbReference type="PANTHER" id="PTHR42973">
    <property type="entry name" value="BINDING OXIDOREDUCTASE, PUTATIVE (AFU_ORTHOLOGUE AFUA_1G17690)-RELATED"/>
    <property type="match status" value="1"/>
</dbReference>
<dbReference type="Pfam" id="PF01565">
    <property type="entry name" value="FAD_binding_4"/>
    <property type="match status" value="1"/>
</dbReference>
<evidence type="ECO:0000256" key="2">
    <source>
        <dbReference type="ARBA" id="ARBA00022630"/>
    </source>
</evidence>
<evidence type="ECO:0000256" key="3">
    <source>
        <dbReference type="ARBA" id="ARBA00022827"/>
    </source>
</evidence>
<proteinExistence type="inferred from homology"/>
<keyword evidence="2" id="KW-0285">Flavoprotein</keyword>
<feature type="domain" description="FAD-binding PCMH-type" evidence="6">
    <location>
        <begin position="64"/>
        <end position="235"/>
    </location>
</feature>
<dbReference type="InterPro" id="IPR036318">
    <property type="entry name" value="FAD-bd_PCMH-like_sf"/>
</dbReference>
<dbReference type="Proteomes" id="UP001408356">
    <property type="component" value="Unassembled WGS sequence"/>
</dbReference>
<evidence type="ECO:0000256" key="1">
    <source>
        <dbReference type="ARBA" id="ARBA00005466"/>
    </source>
</evidence>
<organism evidence="7 8">
    <name type="scientific">Seiridium unicorne</name>
    <dbReference type="NCBI Taxonomy" id="138068"/>
    <lineage>
        <taxon>Eukaryota</taxon>
        <taxon>Fungi</taxon>
        <taxon>Dikarya</taxon>
        <taxon>Ascomycota</taxon>
        <taxon>Pezizomycotina</taxon>
        <taxon>Sordariomycetes</taxon>
        <taxon>Xylariomycetidae</taxon>
        <taxon>Amphisphaeriales</taxon>
        <taxon>Sporocadaceae</taxon>
        <taxon>Seiridium</taxon>
    </lineage>
</organism>
<evidence type="ECO:0000313" key="8">
    <source>
        <dbReference type="Proteomes" id="UP001408356"/>
    </source>
</evidence>
<dbReference type="PANTHER" id="PTHR42973:SF53">
    <property type="entry name" value="FAD-BINDING PCMH-TYPE DOMAIN-CONTAINING PROTEIN-RELATED"/>
    <property type="match status" value="1"/>
</dbReference>
<dbReference type="InterPro" id="IPR016169">
    <property type="entry name" value="FAD-bd_PCMH_sub2"/>
</dbReference>